<name>A0A8T4I8V5_9SPHN</name>
<keyword evidence="1" id="KW-1133">Transmembrane helix</keyword>
<organism evidence="2 3">
    <name type="scientific">Stakelama marina</name>
    <dbReference type="NCBI Taxonomy" id="2826939"/>
    <lineage>
        <taxon>Bacteria</taxon>
        <taxon>Pseudomonadati</taxon>
        <taxon>Pseudomonadota</taxon>
        <taxon>Alphaproteobacteria</taxon>
        <taxon>Sphingomonadales</taxon>
        <taxon>Sphingomonadaceae</taxon>
        <taxon>Stakelama</taxon>
    </lineage>
</organism>
<dbReference type="RefSeq" id="WP_284052379.1">
    <property type="nucleotide sequence ID" value="NZ_JAGRQC010000001.1"/>
</dbReference>
<comment type="caution">
    <text evidence="2">The sequence shown here is derived from an EMBL/GenBank/DDBJ whole genome shotgun (WGS) entry which is preliminary data.</text>
</comment>
<keyword evidence="3" id="KW-1185">Reference proteome</keyword>
<proteinExistence type="predicted"/>
<feature type="transmembrane region" description="Helical" evidence="1">
    <location>
        <begin position="90"/>
        <end position="111"/>
    </location>
</feature>
<sequence>MLNIAVASAFVIFGVIALVPGNFVETMLAAKYGADAAIAEMLAAMEVGVLTGVIGSVFFHRIVISALAIVRSVGEGDPFRQANARRVLAIAWGMLGLQILDLCLGAVLFWIRSAGAETMTWSPAIGGWIAVLLLFVLARVFQVGADMRDDLEGTV</sequence>
<evidence type="ECO:0000313" key="2">
    <source>
        <dbReference type="EMBL" id="MBR0551087.1"/>
    </source>
</evidence>
<dbReference type="AlphaFoldDB" id="A0A8T4I8V5"/>
<accession>A0A8T4I8V5</accession>
<gene>
    <name evidence="2" type="ORF">J7S20_01045</name>
</gene>
<evidence type="ECO:0000313" key="3">
    <source>
        <dbReference type="Proteomes" id="UP000676996"/>
    </source>
</evidence>
<keyword evidence="1" id="KW-0812">Transmembrane</keyword>
<dbReference type="Proteomes" id="UP000676996">
    <property type="component" value="Unassembled WGS sequence"/>
</dbReference>
<reference evidence="2" key="1">
    <citation type="submission" date="2021-04" db="EMBL/GenBank/DDBJ databases">
        <title>Ouciella asimina sp. nov., isolated from the surface seawater in the hydrothermal field of Okinawa Trough.</title>
        <authorList>
            <person name="Shuang W."/>
        </authorList>
    </citation>
    <scope>NUCLEOTIDE SEQUENCE</scope>
    <source>
        <strain evidence="2">LXI357</strain>
    </source>
</reference>
<dbReference type="Pfam" id="PF11188">
    <property type="entry name" value="DUF2975"/>
    <property type="match status" value="1"/>
</dbReference>
<feature type="transmembrane region" description="Helical" evidence="1">
    <location>
        <begin position="41"/>
        <end position="70"/>
    </location>
</feature>
<keyword evidence="1" id="KW-0472">Membrane</keyword>
<protein>
    <submittedName>
        <fullName evidence="2">DUF2975 domain-containing protein</fullName>
    </submittedName>
</protein>
<evidence type="ECO:0000256" key="1">
    <source>
        <dbReference type="SAM" id="Phobius"/>
    </source>
</evidence>
<dbReference type="EMBL" id="JAGRQC010000001">
    <property type="protein sequence ID" value="MBR0551087.1"/>
    <property type="molecule type" value="Genomic_DNA"/>
</dbReference>
<feature type="transmembrane region" description="Helical" evidence="1">
    <location>
        <begin position="123"/>
        <end position="141"/>
    </location>
</feature>
<dbReference type="InterPro" id="IPR021354">
    <property type="entry name" value="DUF2975"/>
</dbReference>